<evidence type="ECO:0000256" key="1">
    <source>
        <dbReference type="SAM" id="MobiDB-lite"/>
    </source>
</evidence>
<feature type="compositionally biased region" description="Basic and acidic residues" evidence="1">
    <location>
        <begin position="98"/>
        <end position="108"/>
    </location>
</feature>
<evidence type="ECO:0000313" key="3">
    <source>
        <dbReference type="EMBL" id="EGD08418.1"/>
    </source>
</evidence>
<name>F0BGH2_9XANT</name>
<reference evidence="3 4" key="1">
    <citation type="journal article" date="2011" name="BMC Genomics">
        <title>Comparative genomics reveals diversity among xanthomonads infecting tomato and pepper.</title>
        <authorList>
            <person name="Potnis N."/>
            <person name="Krasileva K."/>
            <person name="Chow V."/>
            <person name="Almeida N.F."/>
            <person name="Patil P.B."/>
            <person name="Ryan R.P."/>
            <person name="Sharlach M."/>
            <person name="Behlau F."/>
            <person name="Dow J.M."/>
            <person name="Momol M.T."/>
            <person name="White F.F."/>
            <person name="Preston J.F."/>
            <person name="Vinatzer B.A."/>
            <person name="Koebnik R."/>
            <person name="Setubal J.C."/>
            <person name="Norman D.J."/>
            <person name="Staskawicz B.J."/>
            <person name="Jones J.B."/>
        </authorList>
    </citation>
    <scope>NUCLEOTIDE SEQUENCE [LARGE SCALE GENOMIC DNA]</scope>
    <source>
        <strain evidence="3 4">ATCC 35937</strain>
    </source>
</reference>
<proteinExistence type="predicted"/>
<accession>F0BGH2</accession>
<feature type="region of interest" description="Disordered" evidence="1">
    <location>
        <begin position="93"/>
        <end position="128"/>
    </location>
</feature>
<evidence type="ECO:0000313" key="4">
    <source>
        <dbReference type="Proteomes" id="UP000003299"/>
    </source>
</evidence>
<keyword evidence="2" id="KW-0812">Transmembrane</keyword>
<feature type="transmembrane region" description="Helical" evidence="2">
    <location>
        <begin position="36"/>
        <end position="58"/>
    </location>
</feature>
<dbReference type="EMBL" id="AEQV01000128">
    <property type="protein sequence ID" value="EGD08418.1"/>
    <property type="molecule type" value="Genomic_DNA"/>
</dbReference>
<dbReference type="Proteomes" id="UP000003299">
    <property type="component" value="Unassembled WGS sequence"/>
</dbReference>
<protein>
    <submittedName>
        <fullName evidence="3">Uncharacterized protein</fullName>
    </submittedName>
</protein>
<organism evidence="3 4">
    <name type="scientific">Xanthomonas vesicatoria ATCC 35937</name>
    <dbReference type="NCBI Taxonomy" id="925775"/>
    <lineage>
        <taxon>Bacteria</taxon>
        <taxon>Pseudomonadati</taxon>
        <taxon>Pseudomonadota</taxon>
        <taxon>Gammaproteobacteria</taxon>
        <taxon>Lysobacterales</taxon>
        <taxon>Lysobacteraceae</taxon>
        <taxon>Xanthomonas</taxon>
    </lineage>
</organism>
<keyword evidence="2" id="KW-0472">Membrane</keyword>
<feature type="transmembrane region" description="Helical" evidence="2">
    <location>
        <begin position="64"/>
        <end position="85"/>
    </location>
</feature>
<keyword evidence="2" id="KW-1133">Transmembrane helix</keyword>
<gene>
    <name evidence="3" type="ORF">XVE_3348</name>
</gene>
<comment type="caution">
    <text evidence="3">The sequence shown here is derived from an EMBL/GenBank/DDBJ whole genome shotgun (WGS) entry which is preliminary data.</text>
</comment>
<sequence>MSARRLLEVMLAVIGDAVPAMVRCKTLAAMEGRTMAVVAMIVVVRAASIIAPVVSVIVMPVRAAIIVTLLDTVAIVIVIVIVLLLGCGERGTRGQQGHNHERSDEAFHLRTPASQERPVDNPTVGIFS</sequence>
<dbReference type="AlphaFoldDB" id="F0BGH2"/>
<evidence type="ECO:0000256" key="2">
    <source>
        <dbReference type="SAM" id="Phobius"/>
    </source>
</evidence>